<evidence type="ECO:0000313" key="2">
    <source>
        <dbReference type="Proteomes" id="UP000494115"/>
    </source>
</evidence>
<dbReference type="Proteomes" id="UP000494115">
    <property type="component" value="Unassembled WGS sequence"/>
</dbReference>
<organism evidence="1 2">
    <name type="scientific">Pararobbsia alpina</name>
    <dbReference type="NCBI Taxonomy" id="621374"/>
    <lineage>
        <taxon>Bacteria</taxon>
        <taxon>Pseudomonadati</taxon>
        <taxon>Pseudomonadota</taxon>
        <taxon>Betaproteobacteria</taxon>
        <taxon>Burkholderiales</taxon>
        <taxon>Burkholderiaceae</taxon>
        <taxon>Pararobbsia</taxon>
    </lineage>
</organism>
<sequence>MKRKASPFLPENFVVASGWQRQGDKQVTGEYFGRGPRPFDWFTKLLTGTTILVGQNIKFDLLYALREPQNLEAWMAFVARGGNVWDVQLAEYLLPEIFKVVVASTIKSQAAFRSWLLRCGAPSWLSMRSGFRCTARTRCQLRMRPFHRSGLRCRAVS</sequence>
<reference evidence="1 2" key="1">
    <citation type="submission" date="2020-04" db="EMBL/GenBank/DDBJ databases">
        <authorList>
            <person name="De Canck E."/>
        </authorList>
    </citation>
    <scope>NUCLEOTIDE SEQUENCE [LARGE SCALE GENOMIC DNA]</scope>
    <source>
        <strain evidence="1 2">LMG 28138</strain>
    </source>
</reference>
<dbReference type="EMBL" id="CADIKM010000021">
    <property type="protein sequence ID" value="CAB3795634.1"/>
    <property type="molecule type" value="Genomic_DNA"/>
</dbReference>
<gene>
    <name evidence="1" type="ORF">LMG28138_03919</name>
</gene>
<keyword evidence="2" id="KW-1185">Reference proteome</keyword>
<protein>
    <recommendedName>
        <fullName evidence="3">Exonuclease domain-containing protein</fullName>
    </recommendedName>
</protein>
<accession>A0A6S7CQY3</accession>
<proteinExistence type="predicted"/>
<evidence type="ECO:0000313" key="1">
    <source>
        <dbReference type="EMBL" id="CAB3795634.1"/>
    </source>
</evidence>
<name>A0A6S7CQY3_9BURK</name>
<evidence type="ECO:0008006" key="3">
    <source>
        <dbReference type="Google" id="ProtNLM"/>
    </source>
</evidence>
<dbReference type="AlphaFoldDB" id="A0A6S7CQY3"/>